<dbReference type="EMBL" id="VMRX01000005">
    <property type="protein sequence ID" value="TVT35546.1"/>
    <property type="molecule type" value="Genomic_DNA"/>
</dbReference>
<gene>
    <name evidence="6" type="ORF">FHK81_02855</name>
</gene>
<sequence>MNKGQQGFTLIELMIVVAIIGILAAVAIPAYQDYTTRAKVSELILAASSARTTVSEAASVRASLSGVTIDSQSSQYVSSISYSPNTAGTQADVTVTGNESALGGGITSSTNTIVLRGTLSGGKVTWQCGGTIPAKYRPASCQDF</sequence>
<dbReference type="NCBIfam" id="TIGR02532">
    <property type="entry name" value="IV_pilin_GFxxxE"/>
    <property type="match status" value="1"/>
</dbReference>
<dbReference type="GO" id="GO:0007155">
    <property type="term" value="P:cell adhesion"/>
    <property type="evidence" value="ECO:0007669"/>
    <property type="project" value="InterPro"/>
</dbReference>
<evidence type="ECO:0000313" key="7">
    <source>
        <dbReference type="Proteomes" id="UP000319142"/>
    </source>
</evidence>
<feature type="transmembrane region" description="Helical" evidence="5">
    <location>
        <begin position="7"/>
        <end position="31"/>
    </location>
</feature>
<evidence type="ECO:0000256" key="5">
    <source>
        <dbReference type="SAM" id="Phobius"/>
    </source>
</evidence>
<dbReference type="Pfam" id="PF07963">
    <property type="entry name" value="N_methyl"/>
    <property type="match status" value="1"/>
</dbReference>
<proteinExistence type="inferred from homology"/>
<dbReference type="Pfam" id="PF00114">
    <property type="entry name" value="Pilin"/>
    <property type="match status" value="1"/>
</dbReference>
<dbReference type="PANTHER" id="PTHR30093:SF34">
    <property type="entry name" value="PREPILIN PEPTIDASE-DEPENDENT PROTEIN D"/>
    <property type="match status" value="1"/>
</dbReference>
<dbReference type="GO" id="GO:0009289">
    <property type="term" value="C:pilus"/>
    <property type="evidence" value="ECO:0007669"/>
    <property type="project" value="InterPro"/>
</dbReference>
<dbReference type="SUPFAM" id="SSF54523">
    <property type="entry name" value="Pili subunits"/>
    <property type="match status" value="1"/>
</dbReference>
<name>A0A558BGA9_9GAMM</name>
<evidence type="ECO:0000313" key="6">
    <source>
        <dbReference type="EMBL" id="TVT35546.1"/>
    </source>
</evidence>
<dbReference type="InterPro" id="IPR045584">
    <property type="entry name" value="Pilin-like"/>
</dbReference>
<keyword evidence="2" id="KW-0488">Methylation</keyword>
<comment type="caution">
    <text evidence="6">The sequence shown here is derived from an EMBL/GenBank/DDBJ whole genome shotgun (WGS) entry which is preliminary data.</text>
</comment>
<evidence type="ECO:0000256" key="2">
    <source>
        <dbReference type="ARBA" id="ARBA00022481"/>
    </source>
</evidence>
<protein>
    <recommendedName>
        <fullName evidence="3">Pilin</fullName>
    </recommendedName>
</protein>
<dbReference type="AlphaFoldDB" id="A0A558BGA9"/>
<dbReference type="Proteomes" id="UP000319142">
    <property type="component" value="Unassembled WGS sequence"/>
</dbReference>
<evidence type="ECO:0000256" key="3">
    <source>
        <dbReference type="ARBA" id="ARBA00029638"/>
    </source>
</evidence>
<evidence type="ECO:0000256" key="4">
    <source>
        <dbReference type="RuleBase" id="RU000389"/>
    </source>
</evidence>
<keyword evidence="5" id="KW-0472">Membrane</keyword>
<keyword evidence="5" id="KW-0812">Transmembrane</keyword>
<comment type="similarity">
    <text evidence="1 4">Belongs to the N-Me-Phe pilin family.</text>
</comment>
<keyword evidence="4" id="KW-0281">Fimbrium</keyword>
<evidence type="ECO:0000256" key="1">
    <source>
        <dbReference type="ARBA" id="ARBA00005233"/>
    </source>
</evidence>
<dbReference type="PANTHER" id="PTHR30093">
    <property type="entry name" value="GENERAL SECRETION PATHWAY PROTEIN G"/>
    <property type="match status" value="1"/>
</dbReference>
<organism evidence="6 7">
    <name type="scientific">Marinobacter vinifirmus</name>
    <dbReference type="NCBI Taxonomy" id="355591"/>
    <lineage>
        <taxon>Bacteria</taxon>
        <taxon>Pseudomonadati</taxon>
        <taxon>Pseudomonadota</taxon>
        <taxon>Gammaproteobacteria</taxon>
        <taxon>Pseudomonadales</taxon>
        <taxon>Marinobacteraceae</taxon>
        <taxon>Marinobacter</taxon>
    </lineage>
</organism>
<reference evidence="6 7" key="1">
    <citation type="submission" date="2019-07" db="EMBL/GenBank/DDBJ databases">
        <title>The pathways for chlorine oxyanion respiration interact through the shared metabolite chlorate.</title>
        <authorList>
            <person name="Barnum T.P."/>
            <person name="Cheng Y."/>
            <person name="Hill K.A."/>
            <person name="Lucas L.N."/>
            <person name="Carlson H.K."/>
            <person name="Coates J.D."/>
        </authorList>
    </citation>
    <scope>NUCLEOTIDE SEQUENCE [LARGE SCALE GENOMIC DNA]</scope>
    <source>
        <strain evidence="6">UCB</strain>
    </source>
</reference>
<keyword evidence="5" id="KW-1133">Transmembrane helix</keyword>
<dbReference type="Gene3D" id="3.30.700.10">
    <property type="entry name" value="Glycoprotein, Type 4 Pilin"/>
    <property type="match status" value="1"/>
</dbReference>
<accession>A0A558BGA9</accession>
<dbReference type="InterPro" id="IPR001082">
    <property type="entry name" value="Pilin"/>
</dbReference>
<dbReference type="InterPro" id="IPR012902">
    <property type="entry name" value="N_methyl_site"/>
</dbReference>
<dbReference type="PROSITE" id="PS00409">
    <property type="entry name" value="PROKAR_NTER_METHYL"/>
    <property type="match status" value="1"/>
</dbReference>